<evidence type="ECO:0000313" key="2">
    <source>
        <dbReference type="Proteomes" id="UP000828048"/>
    </source>
</evidence>
<reference evidence="1 2" key="1">
    <citation type="journal article" date="2021" name="Hortic Res">
        <title>High-quality reference genome and annotation aids understanding of berry development for evergreen blueberry (Vaccinium darrowii).</title>
        <authorList>
            <person name="Yu J."/>
            <person name="Hulse-Kemp A.M."/>
            <person name="Babiker E."/>
            <person name="Staton M."/>
        </authorList>
    </citation>
    <scope>NUCLEOTIDE SEQUENCE [LARGE SCALE GENOMIC DNA]</scope>
    <source>
        <strain evidence="2">cv. NJ 8807/NJ 8810</strain>
        <tissue evidence="1">Young leaf</tissue>
    </source>
</reference>
<comment type="caution">
    <text evidence="1">The sequence shown here is derived from an EMBL/GenBank/DDBJ whole genome shotgun (WGS) entry which is preliminary data.</text>
</comment>
<sequence length="98" mass="11211">MDGQICFCGRVEKINCSWTTSNPGRRFIGCEHYGKPGACGYFMWVDTSMCDRARVVIPGLLRSIRRLEAQVRREKEMQMYLVVALITSWILWTCGGLS</sequence>
<dbReference type="EMBL" id="CM037153">
    <property type="protein sequence ID" value="KAH7858504.1"/>
    <property type="molecule type" value="Genomic_DNA"/>
</dbReference>
<name>A0ACB7YZ03_9ERIC</name>
<evidence type="ECO:0000313" key="1">
    <source>
        <dbReference type="EMBL" id="KAH7858504.1"/>
    </source>
</evidence>
<dbReference type="Proteomes" id="UP000828048">
    <property type="component" value="Chromosome 3"/>
</dbReference>
<protein>
    <submittedName>
        <fullName evidence="1">Uncharacterized protein</fullName>
    </submittedName>
</protein>
<accession>A0ACB7YZ03</accession>
<keyword evidence="2" id="KW-1185">Reference proteome</keyword>
<proteinExistence type="predicted"/>
<organism evidence="1 2">
    <name type="scientific">Vaccinium darrowii</name>
    <dbReference type="NCBI Taxonomy" id="229202"/>
    <lineage>
        <taxon>Eukaryota</taxon>
        <taxon>Viridiplantae</taxon>
        <taxon>Streptophyta</taxon>
        <taxon>Embryophyta</taxon>
        <taxon>Tracheophyta</taxon>
        <taxon>Spermatophyta</taxon>
        <taxon>Magnoliopsida</taxon>
        <taxon>eudicotyledons</taxon>
        <taxon>Gunneridae</taxon>
        <taxon>Pentapetalae</taxon>
        <taxon>asterids</taxon>
        <taxon>Ericales</taxon>
        <taxon>Ericaceae</taxon>
        <taxon>Vaccinioideae</taxon>
        <taxon>Vaccinieae</taxon>
        <taxon>Vaccinium</taxon>
    </lineage>
</organism>
<gene>
    <name evidence="1" type="ORF">Vadar_024703</name>
</gene>